<keyword evidence="1" id="KW-0472">Membrane</keyword>
<dbReference type="EMBL" id="MU006224">
    <property type="protein sequence ID" value="KAF2827507.1"/>
    <property type="molecule type" value="Genomic_DNA"/>
</dbReference>
<keyword evidence="1" id="KW-0812">Transmembrane</keyword>
<dbReference type="GO" id="GO:0046578">
    <property type="term" value="P:regulation of Ras protein signal transduction"/>
    <property type="evidence" value="ECO:0007669"/>
    <property type="project" value="TreeGrafter"/>
</dbReference>
<keyword evidence="4" id="KW-1185">Reference proteome</keyword>
<evidence type="ECO:0000313" key="3">
    <source>
        <dbReference type="EMBL" id="KAF2827507.1"/>
    </source>
</evidence>
<feature type="transmembrane region" description="Helical" evidence="1">
    <location>
        <begin position="213"/>
        <end position="236"/>
    </location>
</feature>
<dbReference type="InterPro" id="IPR035810">
    <property type="entry name" value="PEBP_euk"/>
</dbReference>
<sequence length="237" mass="24270">MFGKTTFGVGALIACAAAQSAPGFPISAAQSLTVVYGNNTVSPPGELIPRPETAQSPRFSSSTWTSGAPGVLLMVDLDVPRNGTRVQLLHWLASNVTIGSNNALNVPVGQVPYLQPSPPVGDVPHAYTFIVFPQPANFSIPEQYANLTQNRVGFNTSKFVADAGLGQAIAANYIRVQNLTGAATTTFPPARPTASNAPNASAPATFPGAAQPLIVGGVTFWAGVATAMLAGVAAVAL</sequence>
<dbReference type="Pfam" id="PF01161">
    <property type="entry name" value="PBP"/>
    <property type="match status" value="1"/>
</dbReference>
<dbReference type="PROSITE" id="PS51257">
    <property type="entry name" value="PROKAR_LIPOPROTEIN"/>
    <property type="match status" value="1"/>
</dbReference>
<feature type="chain" id="PRO_5025694038" evidence="2">
    <location>
        <begin position="24"/>
        <end position="237"/>
    </location>
</feature>
<dbReference type="GO" id="GO:0030414">
    <property type="term" value="F:peptidase inhibitor activity"/>
    <property type="evidence" value="ECO:0007669"/>
    <property type="project" value="TreeGrafter"/>
</dbReference>
<feature type="signal peptide" evidence="2">
    <location>
        <begin position="1"/>
        <end position="23"/>
    </location>
</feature>
<dbReference type="Proteomes" id="UP000799424">
    <property type="component" value="Unassembled WGS sequence"/>
</dbReference>
<protein>
    <submittedName>
        <fullName evidence="3">PEBP-like protein</fullName>
    </submittedName>
</protein>
<dbReference type="PANTHER" id="PTHR11362">
    <property type="entry name" value="PHOSPHATIDYLETHANOLAMINE-BINDING PROTEIN"/>
    <property type="match status" value="1"/>
</dbReference>
<dbReference type="PANTHER" id="PTHR11362:SF148">
    <property type="entry name" value="CARBOXYPEPTIDASE Y INHIBITOR"/>
    <property type="match status" value="1"/>
</dbReference>
<accession>A0A6A7A4A5</accession>
<dbReference type="CDD" id="cd00866">
    <property type="entry name" value="PEBP_euk"/>
    <property type="match status" value="1"/>
</dbReference>
<organism evidence="3 4">
    <name type="scientific">Ophiobolus disseminans</name>
    <dbReference type="NCBI Taxonomy" id="1469910"/>
    <lineage>
        <taxon>Eukaryota</taxon>
        <taxon>Fungi</taxon>
        <taxon>Dikarya</taxon>
        <taxon>Ascomycota</taxon>
        <taxon>Pezizomycotina</taxon>
        <taxon>Dothideomycetes</taxon>
        <taxon>Pleosporomycetidae</taxon>
        <taxon>Pleosporales</taxon>
        <taxon>Pleosporineae</taxon>
        <taxon>Phaeosphaeriaceae</taxon>
        <taxon>Ophiobolus</taxon>
    </lineage>
</organism>
<evidence type="ECO:0000256" key="1">
    <source>
        <dbReference type="SAM" id="Phobius"/>
    </source>
</evidence>
<dbReference type="AlphaFoldDB" id="A0A6A7A4A5"/>
<dbReference type="GO" id="GO:0005543">
    <property type="term" value="F:phospholipid binding"/>
    <property type="evidence" value="ECO:0007669"/>
    <property type="project" value="TreeGrafter"/>
</dbReference>
<dbReference type="OrthoDB" id="2506647at2759"/>
<dbReference type="InterPro" id="IPR008914">
    <property type="entry name" value="PEBP"/>
</dbReference>
<keyword evidence="2" id="KW-0732">Signal</keyword>
<dbReference type="GO" id="GO:0030162">
    <property type="term" value="P:regulation of proteolysis"/>
    <property type="evidence" value="ECO:0007669"/>
    <property type="project" value="TreeGrafter"/>
</dbReference>
<name>A0A6A7A4A5_9PLEO</name>
<reference evidence="3" key="1">
    <citation type="journal article" date="2020" name="Stud. Mycol.">
        <title>101 Dothideomycetes genomes: a test case for predicting lifestyles and emergence of pathogens.</title>
        <authorList>
            <person name="Haridas S."/>
            <person name="Albert R."/>
            <person name="Binder M."/>
            <person name="Bloem J."/>
            <person name="Labutti K."/>
            <person name="Salamov A."/>
            <person name="Andreopoulos B."/>
            <person name="Baker S."/>
            <person name="Barry K."/>
            <person name="Bills G."/>
            <person name="Bluhm B."/>
            <person name="Cannon C."/>
            <person name="Castanera R."/>
            <person name="Culley D."/>
            <person name="Daum C."/>
            <person name="Ezra D."/>
            <person name="Gonzalez J."/>
            <person name="Henrissat B."/>
            <person name="Kuo A."/>
            <person name="Liang C."/>
            <person name="Lipzen A."/>
            <person name="Lutzoni F."/>
            <person name="Magnuson J."/>
            <person name="Mondo S."/>
            <person name="Nolan M."/>
            <person name="Ohm R."/>
            <person name="Pangilinan J."/>
            <person name="Park H.-J."/>
            <person name="Ramirez L."/>
            <person name="Alfaro M."/>
            <person name="Sun H."/>
            <person name="Tritt A."/>
            <person name="Yoshinaga Y."/>
            <person name="Zwiers L.-H."/>
            <person name="Turgeon B."/>
            <person name="Goodwin S."/>
            <person name="Spatafora J."/>
            <person name="Crous P."/>
            <person name="Grigoriev I."/>
        </authorList>
    </citation>
    <scope>NUCLEOTIDE SEQUENCE</scope>
    <source>
        <strain evidence="3">CBS 113818</strain>
    </source>
</reference>
<evidence type="ECO:0000256" key="2">
    <source>
        <dbReference type="SAM" id="SignalP"/>
    </source>
</evidence>
<evidence type="ECO:0000313" key="4">
    <source>
        <dbReference type="Proteomes" id="UP000799424"/>
    </source>
</evidence>
<gene>
    <name evidence="3" type="ORF">CC86DRAFT_369617</name>
</gene>
<keyword evidence="1" id="KW-1133">Transmembrane helix</keyword>
<dbReference type="SUPFAM" id="SSF49777">
    <property type="entry name" value="PEBP-like"/>
    <property type="match status" value="1"/>
</dbReference>
<dbReference type="Gene3D" id="3.90.280.10">
    <property type="entry name" value="PEBP-like"/>
    <property type="match status" value="1"/>
</dbReference>
<dbReference type="InterPro" id="IPR036610">
    <property type="entry name" value="PEBP-like_sf"/>
</dbReference>
<proteinExistence type="predicted"/>